<comment type="similarity">
    <text evidence="4">Belongs to the D-isomer specific 2-hydroxyacid dehydrogenase family.</text>
</comment>
<dbReference type="SUPFAM" id="SSF52283">
    <property type="entry name" value="Formate/glycerate dehydrogenase catalytic domain-like"/>
    <property type="match status" value="1"/>
</dbReference>
<keyword evidence="1" id="KW-0521">NADP</keyword>
<protein>
    <submittedName>
        <fullName evidence="7">D-isomer specific 2-hydroxyacid dehydrogenase NAD-binding</fullName>
    </submittedName>
</protein>
<keyword evidence="2 4" id="KW-0560">Oxidoreductase</keyword>
<dbReference type="eggNOG" id="COG1052">
    <property type="taxonomic scope" value="Bacteria"/>
</dbReference>
<evidence type="ECO:0000259" key="6">
    <source>
        <dbReference type="Pfam" id="PF02826"/>
    </source>
</evidence>
<dbReference type="Gene3D" id="3.40.50.720">
    <property type="entry name" value="NAD(P)-binding Rossmann-like Domain"/>
    <property type="match status" value="2"/>
</dbReference>
<evidence type="ECO:0000256" key="1">
    <source>
        <dbReference type="ARBA" id="ARBA00022857"/>
    </source>
</evidence>
<dbReference type="Pfam" id="PF02826">
    <property type="entry name" value="2-Hacid_dh_C"/>
    <property type="match status" value="1"/>
</dbReference>
<evidence type="ECO:0000256" key="4">
    <source>
        <dbReference type="RuleBase" id="RU003719"/>
    </source>
</evidence>
<dbReference type="AlphaFoldDB" id="B0T6M3"/>
<dbReference type="GO" id="GO:0051287">
    <property type="term" value="F:NAD binding"/>
    <property type="evidence" value="ECO:0007669"/>
    <property type="project" value="InterPro"/>
</dbReference>
<dbReference type="FunFam" id="3.40.50.720:FF:000213">
    <property type="entry name" value="Putative 2-hydroxyacid dehydrogenase"/>
    <property type="match status" value="1"/>
</dbReference>
<reference evidence="7" key="1">
    <citation type="submission" date="2008-01" db="EMBL/GenBank/DDBJ databases">
        <title>Complete sequence of chromosome of Caulobacter sp. K31.</title>
        <authorList>
            <consortium name="US DOE Joint Genome Institute"/>
            <person name="Copeland A."/>
            <person name="Lucas S."/>
            <person name="Lapidus A."/>
            <person name="Barry K."/>
            <person name="Glavina del Rio T."/>
            <person name="Dalin E."/>
            <person name="Tice H."/>
            <person name="Pitluck S."/>
            <person name="Bruce D."/>
            <person name="Goodwin L."/>
            <person name="Thompson L.S."/>
            <person name="Brettin T."/>
            <person name="Detter J.C."/>
            <person name="Han C."/>
            <person name="Schmutz J."/>
            <person name="Larimer F."/>
            <person name="Land M."/>
            <person name="Hauser L."/>
            <person name="Kyrpides N."/>
            <person name="Kim E."/>
            <person name="Stephens C."/>
            <person name="Richardson P."/>
        </authorList>
    </citation>
    <scope>NUCLEOTIDE SEQUENCE [LARGE SCALE GENOMIC DNA]</scope>
    <source>
        <strain evidence="7">K31</strain>
    </source>
</reference>
<evidence type="ECO:0000256" key="3">
    <source>
        <dbReference type="ARBA" id="ARBA00023027"/>
    </source>
</evidence>
<evidence type="ECO:0000256" key="2">
    <source>
        <dbReference type="ARBA" id="ARBA00023002"/>
    </source>
</evidence>
<dbReference type="HOGENOM" id="CLU_019796_1_2_5"/>
<dbReference type="GO" id="GO:0016618">
    <property type="term" value="F:hydroxypyruvate reductase [NAD(P)H] activity"/>
    <property type="evidence" value="ECO:0007669"/>
    <property type="project" value="TreeGrafter"/>
</dbReference>
<dbReference type="InterPro" id="IPR050223">
    <property type="entry name" value="D-isomer_2-hydroxyacid_DH"/>
</dbReference>
<dbReference type="InterPro" id="IPR006140">
    <property type="entry name" value="D-isomer_DH_NAD-bd"/>
</dbReference>
<evidence type="ECO:0000259" key="5">
    <source>
        <dbReference type="Pfam" id="PF00389"/>
    </source>
</evidence>
<dbReference type="GO" id="GO:0030267">
    <property type="term" value="F:glyoxylate reductase (NADPH) activity"/>
    <property type="evidence" value="ECO:0007669"/>
    <property type="project" value="TreeGrafter"/>
</dbReference>
<sequence>MSPLIVLSPEIAAPYRDALSADYRIAARPEEIAGARAVVIRGSESFDAARFEAMPALSLICCIGSGHDGVDAVEAARRGVTIATSGDANAAAVADHALALLLASVRQVVSSQALLRAGDWRSQATRIVSRPGLTGRRAGIVGLGAIGRRIAARLSSFDCEIGYTGRTLRDSPHRYFETPLALAQWADVLILSHRANADNAGLADRKVLDALGPDGCLVNVSRGSAVIEDDLVAALREGRLGGAAIDVFEGEPQPSQALIACPNLIVTPHIAGGTREALQAMFAAVRQTLKLYFADEGAEATSANSFIREE</sequence>
<dbReference type="KEGG" id="cak:Caul_0506"/>
<proteinExistence type="inferred from homology"/>
<evidence type="ECO:0000313" key="7">
    <source>
        <dbReference type="EMBL" id="ABZ69640.1"/>
    </source>
</evidence>
<name>B0T6M3_CAUSK</name>
<dbReference type="OrthoDB" id="9793626at2"/>
<dbReference type="GO" id="GO:0005829">
    <property type="term" value="C:cytosol"/>
    <property type="evidence" value="ECO:0007669"/>
    <property type="project" value="TreeGrafter"/>
</dbReference>
<dbReference type="SUPFAM" id="SSF51735">
    <property type="entry name" value="NAD(P)-binding Rossmann-fold domains"/>
    <property type="match status" value="1"/>
</dbReference>
<dbReference type="STRING" id="366602.Caul_0506"/>
<accession>B0T6M3</accession>
<dbReference type="PANTHER" id="PTHR10996">
    <property type="entry name" value="2-HYDROXYACID DEHYDROGENASE-RELATED"/>
    <property type="match status" value="1"/>
</dbReference>
<feature type="domain" description="D-isomer specific 2-hydroxyacid dehydrogenase catalytic" evidence="5">
    <location>
        <begin position="30"/>
        <end position="296"/>
    </location>
</feature>
<dbReference type="EMBL" id="CP000927">
    <property type="protein sequence ID" value="ABZ69640.1"/>
    <property type="molecule type" value="Genomic_DNA"/>
</dbReference>
<dbReference type="InterPro" id="IPR036291">
    <property type="entry name" value="NAD(P)-bd_dom_sf"/>
</dbReference>
<dbReference type="Pfam" id="PF00389">
    <property type="entry name" value="2-Hacid_dh"/>
    <property type="match status" value="1"/>
</dbReference>
<gene>
    <name evidence="7" type="ordered locus">Caul_0506</name>
</gene>
<feature type="domain" description="D-isomer specific 2-hydroxyacid dehydrogenase NAD-binding" evidence="6">
    <location>
        <begin position="98"/>
        <end position="271"/>
    </location>
</feature>
<dbReference type="PANTHER" id="PTHR10996:SF178">
    <property type="entry name" value="2-HYDROXYACID DEHYDROGENASE YGL185C-RELATED"/>
    <property type="match status" value="1"/>
</dbReference>
<organism evidence="7">
    <name type="scientific">Caulobacter sp. (strain K31)</name>
    <dbReference type="NCBI Taxonomy" id="366602"/>
    <lineage>
        <taxon>Bacteria</taxon>
        <taxon>Pseudomonadati</taxon>
        <taxon>Pseudomonadota</taxon>
        <taxon>Alphaproteobacteria</taxon>
        <taxon>Caulobacterales</taxon>
        <taxon>Caulobacteraceae</taxon>
        <taxon>Caulobacter</taxon>
    </lineage>
</organism>
<dbReference type="InterPro" id="IPR006139">
    <property type="entry name" value="D-isomer_2_OHA_DH_cat_dom"/>
</dbReference>
<keyword evidence="3" id="KW-0520">NAD</keyword>